<sequence length="94" mass="11088">MVSLCILSFVILTSIPALSHVYKERLVLRQKTEALRILRYQLVQWKADQQMTPYDPNDSKFILNWEKKTDHSAILSISWSIGERHFTMHSEARK</sequence>
<reference evidence="1 2" key="1">
    <citation type="journal article" date="2015" name="Int. J. Syst. Evol. Microbiol.">
        <title>Sporolactobacillus shoreae sp. nov. and Sporolactobacillus spathodeae sp. nov., two spore-forming lactic acid bacteria isolated from tree barks in Thailand.</title>
        <authorList>
            <person name="Thamacharoensuk T."/>
            <person name="Kitahara M."/>
            <person name="Ohkuma M."/>
            <person name="Thongchul N."/>
            <person name="Tanasupawat S."/>
        </authorList>
    </citation>
    <scope>NUCLEOTIDE SEQUENCE [LARGE SCALE GENOMIC DNA]</scope>
    <source>
        <strain evidence="1 2">BK92</strain>
    </source>
</reference>
<dbReference type="EMBL" id="SRJD01000003">
    <property type="protein sequence ID" value="TGA99640.1"/>
    <property type="molecule type" value="Genomic_DNA"/>
</dbReference>
<dbReference type="AlphaFoldDB" id="A0A4Z0GS22"/>
<proteinExistence type="predicted"/>
<comment type="caution">
    <text evidence="1">The sequence shown here is derived from an EMBL/GenBank/DDBJ whole genome shotgun (WGS) entry which is preliminary data.</text>
</comment>
<accession>A0A4Z0GS22</accession>
<protein>
    <submittedName>
        <fullName evidence="1">Type II secretion system protein</fullName>
    </submittedName>
</protein>
<evidence type="ECO:0000313" key="1">
    <source>
        <dbReference type="EMBL" id="TGA99640.1"/>
    </source>
</evidence>
<name>A0A4Z0GS22_9BACL</name>
<dbReference type="OrthoDB" id="2991220at2"/>
<keyword evidence="2" id="KW-1185">Reference proteome</keyword>
<dbReference type="Proteomes" id="UP000298347">
    <property type="component" value="Unassembled WGS sequence"/>
</dbReference>
<evidence type="ECO:0000313" key="2">
    <source>
        <dbReference type="Proteomes" id="UP000298347"/>
    </source>
</evidence>
<gene>
    <name evidence="1" type="ORF">E4665_04670</name>
</gene>
<organism evidence="1 2">
    <name type="scientific">Sporolactobacillus shoreae</name>
    <dbReference type="NCBI Taxonomy" id="1465501"/>
    <lineage>
        <taxon>Bacteria</taxon>
        <taxon>Bacillati</taxon>
        <taxon>Bacillota</taxon>
        <taxon>Bacilli</taxon>
        <taxon>Bacillales</taxon>
        <taxon>Sporolactobacillaceae</taxon>
        <taxon>Sporolactobacillus</taxon>
    </lineage>
</organism>